<organism evidence="6 7">
    <name type="scientific">Mesorhizobium hungaricum</name>
    <dbReference type="NCBI Taxonomy" id="1566387"/>
    <lineage>
        <taxon>Bacteria</taxon>
        <taxon>Pseudomonadati</taxon>
        <taxon>Pseudomonadota</taxon>
        <taxon>Alphaproteobacteria</taxon>
        <taxon>Hyphomicrobiales</taxon>
        <taxon>Phyllobacteriaceae</taxon>
        <taxon>Mesorhizobium</taxon>
    </lineage>
</organism>
<evidence type="ECO:0000259" key="5">
    <source>
        <dbReference type="PROSITE" id="PS50931"/>
    </source>
</evidence>
<dbReference type="GO" id="GO:0043565">
    <property type="term" value="F:sequence-specific DNA binding"/>
    <property type="evidence" value="ECO:0007669"/>
    <property type="project" value="TreeGrafter"/>
</dbReference>
<evidence type="ECO:0000313" key="6">
    <source>
        <dbReference type="EMBL" id="OCX20758.1"/>
    </source>
</evidence>
<dbReference type="InterPro" id="IPR005119">
    <property type="entry name" value="LysR_subst-bd"/>
</dbReference>
<keyword evidence="7" id="KW-1185">Reference proteome</keyword>
<dbReference type="PANTHER" id="PTHR30537">
    <property type="entry name" value="HTH-TYPE TRANSCRIPTIONAL REGULATOR"/>
    <property type="match status" value="1"/>
</dbReference>
<dbReference type="InterPro" id="IPR036390">
    <property type="entry name" value="WH_DNA-bd_sf"/>
</dbReference>
<evidence type="ECO:0000256" key="1">
    <source>
        <dbReference type="ARBA" id="ARBA00009437"/>
    </source>
</evidence>
<dbReference type="InterPro" id="IPR036388">
    <property type="entry name" value="WH-like_DNA-bd_sf"/>
</dbReference>
<proteinExistence type="inferred from homology"/>
<evidence type="ECO:0000256" key="3">
    <source>
        <dbReference type="ARBA" id="ARBA00023125"/>
    </source>
</evidence>
<keyword evidence="4" id="KW-0804">Transcription</keyword>
<dbReference type="GO" id="GO:0003700">
    <property type="term" value="F:DNA-binding transcription factor activity"/>
    <property type="evidence" value="ECO:0007669"/>
    <property type="project" value="InterPro"/>
</dbReference>
<accession>A0A1C2E199</accession>
<dbReference type="PROSITE" id="PS50931">
    <property type="entry name" value="HTH_LYSR"/>
    <property type="match status" value="1"/>
</dbReference>
<dbReference type="SUPFAM" id="SSF46785">
    <property type="entry name" value="Winged helix' DNA-binding domain"/>
    <property type="match status" value="1"/>
</dbReference>
<dbReference type="Pfam" id="PF03466">
    <property type="entry name" value="LysR_substrate"/>
    <property type="match status" value="1"/>
</dbReference>
<keyword evidence="2" id="KW-0805">Transcription regulation</keyword>
<sequence length="307" mass="33964">MPEGHESLPLNSVRAFAVIAREKSVTRAAVVLGIAQSAVSRHLAVLEDYLGSKLVERRGRNSELTAFGRLFATAVSEPLDTIYFTAQRMKRRQTDLNRILVRTSLPTFASTLLIPNIQAFSTEAGGAVVDVVTTLSQPTSADNFDVLITRDLALAEPSDRWVLLNEDLVCVGSPRQVAGKEIDIVTRVPIVSITSRPDTLPTWLRGMDIRQEDIKLGARYDHHYLALPAIAHGRSLLVTPEVLVRDLIKQGLLEIVKGTRTPSGMQYHAHAVDRSQNLDLARMFCRWLVRLCKEDQPKSKLLGAASK</sequence>
<dbReference type="AlphaFoldDB" id="A0A1C2E199"/>
<evidence type="ECO:0000313" key="7">
    <source>
        <dbReference type="Proteomes" id="UP000094412"/>
    </source>
</evidence>
<reference evidence="6 7" key="1">
    <citation type="submission" date="2016-08" db="EMBL/GenBank/DDBJ databases">
        <title>Whole genome sequence of Mesorhizobium sp. strain UASWS1009 isolated from industrial sewage.</title>
        <authorList>
            <person name="Crovadore J."/>
            <person name="Calmin G."/>
            <person name="Chablais R."/>
            <person name="Cochard B."/>
            <person name="Lefort F."/>
        </authorList>
    </citation>
    <scope>NUCLEOTIDE SEQUENCE [LARGE SCALE GENOMIC DNA]</scope>
    <source>
        <strain evidence="6 7">UASWS1009</strain>
    </source>
</reference>
<keyword evidence="3" id="KW-0238">DNA-binding</keyword>
<dbReference type="InterPro" id="IPR058163">
    <property type="entry name" value="LysR-type_TF_proteobact-type"/>
</dbReference>
<dbReference type="PANTHER" id="PTHR30537:SF79">
    <property type="entry name" value="TRANSCRIPTIONAL REGULATOR-RELATED"/>
    <property type="match status" value="1"/>
</dbReference>
<comment type="caution">
    <text evidence="6">The sequence shown here is derived from an EMBL/GenBank/DDBJ whole genome shotgun (WGS) entry which is preliminary data.</text>
</comment>
<dbReference type="OrthoDB" id="8052296at2"/>
<gene>
    <name evidence="6" type="ORF">QV13_08810</name>
</gene>
<dbReference type="Proteomes" id="UP000094412">
    <property type="component" value="Unassembled WGS sequence"/>
</dbReference>
<dbReference type="Gene3D" id="1.10.10.10">
    <property type="entry name" value="Winged helix-like DNA-binding domain superfamily/Winged helix DNA-binding domain"/>
    <property type="match status" value="1"/>
</dbReference>
<dbReference type="InterPro" id="IPR000847">
    <property type="entry name" value="LysR_HTH_N"/>
</dbReference>
<dbReference type="STRING" id="1566387.QV13_08810"/>
<comment type="similarity">
    <text evidence="1">Belongs to the LysR transcriptional regulatory family.</text>
</comment>
<feature type="domain" description="HTH lysR-type" evidence="5">
    <location>
        <begin position="8"/>
        <end position="65"/>
    </location>
</feature>
<dbReference type="Pfam" id="PF00126">
    <property type="entry name" value="HTH_1"/>
    <property type="match status" value="1"/>
</dbReference>
<dbReference type="SUPFAM" id="SSF53850">
    <property type="entry name" value="Periplasmic binding protein-like II"/>
    <property type="match status" value="1"/>
</dbReference>
<evidence type="ECO:0000256" key="2">
    <source>
        <dbReference type="ARBA" id="ARBA00023015"/>
    </source>
</evidence>
<dbReference type="Gene3D" id="3.40.190.10">
    <property type="entry name" value="Periplasmic binding protein-like II"/>
    <property type="match status" value="2"/>
</dbReference>
<dbReference type="RefSeq" id="WP_017865986.1">
    <property type="nucleotide sequence ID" value="NZ_MDEO01000029.1"/>
</dbReference>
<protein>
    <submittedName>
        <fullName evidence="6">LysR family transcriptional regulator</fullName>
    </submittedName>
</protein>
<dbReference type="PRINTS" id="PR00039">
    <property type="entry name" value="HTHLYSR"/>
</dbReference>
<evidence type="ECO:0000256" key="4">
    <source>
        <dbReference type="ARBA" id="ARBA00023163"/>
    </source>
</evidence>
<name>A0A1C2E199_9HYPH</name>
<dbReference type="EMBL" id="MDEO01000029">
    <property type="protein sequence ID" value="OCX20758.1"/>
    <property type="molecule type" value="Genomic_DNA"/>
</dbReference>
<dbReference type="GO" id="GO:0006351">
    <property type="term" value="P:DNA-templated transcription"/>
    <property type="evidence" value="ECO:0007669"/>
    <property type="project" value="TreeGrafter"/>
</dbReference>